<dbReference type="AlphaFoldDB" id="A0A9W8AYA4"/>
<comment type="caution">
    <text evidence="2">The sequence shown here is derived from an EMBL/GenBank/DDBJ whole genome shotgun (WGS) entry which is preliminary data.</text>
</comment>
<evidence type="ECO:0000313" key="3">
    <source>
        <dbReference type="Proteomes" id="UP001151582"/>
    </source>
</evidence>
<evidence type="ECO:0000256" key="1">
    <source>
        <dbReference type="SAM" id="MobiDB-lite"/>
    </source>
</evidence>
<evidence type="ECO:0000313" key="2">
    <source>
        <dbReference type="EMBL" id="KAJ1974443.1"/>
    </source>
</evidence>
<sequence>MSAVACLTMPQGNLMASPKHCQLPPTPRGPKQMPVTALSRNDQYTPATERPTSPKPHTPFSEKFAAKHKRGGALTVDTGRIPPRSVQVKTPKAHCARVKIQSPGPLCTLEPHWDQVTGKVTFSKVLVTPETMDQVPIPLPSADIYIDDPWKKVTEVAKNHKQRLTVNPVAFEPLEAASLERTASTAQAAQFGTWPMLSHATPQLPNSQSAGKSILSSLQPVQPENPASLPSRISSLGYKDAITRPLSEAVPGSGLSRRHLPPLPQWPLQPRTRAISAESHHVWMADRNEYRFYTTSPVVMECSRCCQIGRTIVKERKQGSSLKTLTRQCCFMSILTKESKVP</sequence>
<dbReference type="EMBL" id="JANBQB010000653">
    <property type="protein sequence ID" value="KAJ1974443.1"/>
    <property type="molecule type" value="Genomic_DNA"/>
</dbReference>
<accession>A0A9W8AYA4</accession>
<dbReference type="OrthoDB" id="10315341at2759"/>
<organism evidence="2 3">
    <name type="scientific">Dimargaris verticillata</name>
    <dbReference type="NCBI Taxonomy" id="2761393"/>
    <lineage>
        <taxon>Eukaryota</taxon>
        <taxon>Fungi</taxon>
        <taxon>Fungi incertae sedis</taxon>
        <taxon>Zoopagomycota</taxon>
        <taxon>Kickxellomycotina</taxon>
        <taxon>Dimargaritomycetes</taxon>
        <taxon>Dimargaritales</taxon>
        <taxon>Dimargaritaceae</taxon>
        <taxon>Dimargaris</taxon>
    </lineage>
</organism>
<protein>
    <submittedName>
        <fullName evidence="2">Uncharacterized protein</fullName>
    </submittedName>
</protein>
<proteinExistence type="predicted"/>
<keyword evidence="3" id="KW-1185">Reference proteome</keyword>
<feature type="non-terminal residue" evidence="2">
    <location>
        <position position="342"/>
    </location>
</feature>
<dbReference type="Proteomes" id="UP001151582">
    <property type="component" value="Unassembled WGS sequence"/>
</dbReference>
<feature type="region of interest" description="Disordered" evidence="1">
    <location>
        <begin position="17"/>
        <end position="84"/>
    </location>
</feature>
<reference evidence="2" key="1">
    <citation type="submission" date="2022-07" db="EMBL/GenBank/DDBJ databases">
        <title>Phylogenomic reconstructions and comparative analyses of Kickxellomycotina fungi.</title>
        <authorList>
            <person name="Reynolds N.K."/>
            <person name="Stajich J.E."/>
            <person name="Barry K."/>
            <person name="Grigoriev I.V."/>
            <person name="Crous P."/>
            <person name="Smith M.E."/>
        </authorList>
    </citation>
    <scope>NUCLEOTIDE SEQUENCE</scope>
    <source>
        <strain evidence="2">RSA 567</strain>
    </source>
</reference>
<gene>
    <name evidence="2" type="ORF">H4R34_004715</name>
</gene>
<name>A0A9W8AYA4_9FUNG</name>